<name>A0ABR1EIJ0_NECAM</name>
<dbReference type="EMBL" id="JAVFWL010000006">
    <property type="protein sequence ID" value="KAK6762502.1"/>
    <property type="molecule type" value="Genomic_DNA"/>
</dbReference>
<keyword evidence="2" id="KW-1185">Reference proteome</keyword>
<evidence type="ECO:0000313" key="2">
    <source>
        <dbReference type="Proteomes" id="UP001303046"/>
    </source>
</evidence>
<proteinExistence type="predicted"/>
<dbReference type="Proteomes" id="UP001303046">
    <property type="component" value="Unassembled WGS sequence"/>
</dbReference>
<protein>
    <submittedName>
        <fullName evidence="1">Uncharacterized protein</fullName>
    </submittedName>
</protein>
<comment type="caution">
    <text evidence="1">The sequence shown here is derived from an EMBL/GenBank/DDBJ whole genome shotgun (WGS) entry which is preliminary data.</text>
</comment>
<evidence type="ECO:0000313" key="1">
    <source>
        <dbReference type="EMBL" id="KAK6762502.1"/>
    </source>
</evidence>
<gene>
    <name evidence="1" type="primary">Necator_chrX.g23452</name>
    <name evidence="1" type="ORF">RB195_023288</name>
</gene>
<reference evidence="1 2" key="1">
    <citation type="submission" date="2023-08" db="EMBL/GenBank/DDBJ databases">
        <title>A Necator americanus chromosomal reference genome.</title>
        <authorList>
            <person name="Ilik V."/>
            <person name="Petrzelkova K.J."/>
            <person name="Pardy F."/>
            <person name="Fuh T."/>
            <person name="Niatou-Singa F.S."/>
            <person name="Gouil Q."/>
            <person name="Baker L."/>
            <person name="Ritchie M.E."/>
            <person name="Jex A.R."/>
            <person name="Gazzola D."/>
            <person name="Li H."/>
            <person name="Toshio Fujiwara R."/>
            <person name="Zhan B."/>
            <person name="Aroian R.V."/>
            <person name="Pafco B."/>
            <person name="Schwarz E.M."/>
        </authorList>
    </citation>
    <scope>NUCLEOTIDE SEQUENCE [LARGE SCALE GENOMIC DNA]</scope>
    <source>
        <strain evidence="1 2">Aroian</strain>
        <tissue evidence="1">Whole animal</tissue>
    </source>
</reference>
<accession>A0ABR1EIJ0</accession>
<organism evidence="1 2">
    <name type="scientific">Necator americanus</name>
    <name type="common">Human hookworm</name>
    <dbReference type="NCBI Taxonomy" id="51031"/>
    <lineage>
        <taxon>Eukaryota</taxon>
        <taxon>Metazoa</taxon>
        <taxon>Ecdysozoa</taxon>
        <taxon>Nematoda</taxon>
        <taxon>Chromadorea</taxon>
        <taxon>Rhabditida</taxon>
        <taxon>Rhabditina</taxon>
        <taxon>Rhabditomorpha</taxon>
        <taxon>Strongyloidea</taxon>
        <taxon>Ancylostomatidae</taxon>
        <taxon>Bunostominae</taxon>
        <taxon>Necator</taxon>
    </lineage>
</organism>
<sequence length="75" mass="8272">MQADVSLRPSAIRPLIMYGSKTWAALSAVMKRLECTESELLRRLVGYSWPRVCTMDGAVGGDGKARQHGVKAVMY</sequence>